<dbReference type="OrthoDB" id="1901798at2759"/>
<evidence type="ECO:0000256" key="3">
    <source>
        <dbReference type="ARBA" id="ARBA00022741"/>
    </source>
</evidence>
<organism evidence="10 11">
    <name type="scientific">Ceratopteris richardii</name>
    <name type="common">Triangle waterfern</name>
    <dbReference type="NCBI Taxonomy" id="49495"/>
    <lineage>
        <taxon>Eukaryota</taxon>
        <taxon>Viridiplantae</taxon>
        <taxon>Streptophyta</taxon>
        <taxon>Embryophyta</taxon>
        <taxon>Tracheophyta</taxon>
        <taxon>Polypodiopsida</taxon>
        <taxon>Polypodiidae</taxon>
        <taxon>Polypodiales</taxon>
        <taxon>Pteridineae</taxon>
        <taxon>Pteridaceae</taxon>
        <taxon>Parkerioideae</taxon>
        <taxon>Ceratopteris</taxon>
    </lineage>
</organism>
<dbReference type="GO" id="GO:0004674">
    <property type="term" value="F:protein serine/threonine kinase activity"/>
    <property type="evidence" value="ECO:0007669"/>
    <property type="project" value="UniProtKB-KW"/>
</dbReference>
<keyword evidence="8" id="KW-1133">Transmembrane helix</keyword>
<dbReference type="PROSITE" id="PS00108">
    <property type="entry name" value="PROTEIN_KINASE_ST"/>
    <property type="match status" value="1"/>
</dbReference>
<keyword evidence="5 6" id="KW-0067">ATP-binding</keyword>
<feature type="binding site" evidence="6">
    <location>
        <position position="426"/>
    </location>
    <ligand>
        <name>ATP</name>
        <dbReference type="ChEBI" id="CHEBI:30616"/>
    </ligand>
</feature>
<evidence type="ECO:0000313" key="11">
    <source>
        <dbReference type="Proteomes" id="UP000825935"/>
    </source>
</evidence>
<name>A0A8T2T7D3_CERRI</name>
<dbReference type="FunFam" id="1.10.510.10:FF:000051">
    <property type="entry name" value="Receptor-like serine/threonine-protein kinase ALE2"/>
    <property type="match status" value="1"/>
</dbReference>
<dbReference type="PROSITE" id="PS00107">
    <property type="entry name" value="PROTEIN_KINASE_ATP"/>
    <property type="match status" value="1"/>
</dbReference>
<dbReference type="InterPro" id="IPR008271">
    <property type="entry name" value="Ser/Thr_kinase_AS"/>
</dbReference>
<sequence length="803" mass="87104">MTPPLTESMVHEPRPWILPTPESLPYGRKQFTQESFCEEDRHADSLIMVRFRKKQNVGSCRIGLHSVILFISTFCAALCPLVGKASVPPTFNDQGNNRRLSGVQSDSHESLAYSVPAPAPTPSIACKGIRKLGTRSISSSFKQWECTSLVQSDCIHVTCVAPYTQTPNGSPCGCVLPIQVQLTLDISLDSVFEVLPTLVKDIASGILLPQNQARIIGLNAESDDASKSIVEIDLLPSGNIFDNATVTMILQKFENHQVFPSNSTFRNYTLLYVHYPGLALPTAGLYPHEKPLSVDVEKKSEKPNSGTLAVIIVSSIIALAAILGGVFLVFLKFNKLVKTLGTTKSSHMNDGRRLGSVLSLSSGYGSLFPGSISPTIASFCLSARKFSLHELDRATDSFSGKNVLGQGGFGQVFRGMLEDGSNIAVKVITRDSQQRAKEFMAEVEMLCRLHHRNLVKLIGVCTEGHQYCLVYELIPNGSVDSHLHDGADGALMLDWNTRLKIALGAARGLAYLHEDANPRVIHRDFKASNILLDEDFTPKIADFGLAKAAPDEENGYISTTVMGTFGYVAPEYAMTGHLLVKSDVYSFGVVLLELLSGRKPIDMTQPAGGESLVTWARPLLSTKEGLQRLMDPVLVGHTSFDSFSRVAAIASMCVQPDVSHRPFMGEVVQALKLVANCAEGIGSVTVSPQDSVEGSDDSGCPPSIGSPDALNTSNDGSFVSLDYDSGTCGTDKDLSEKHELFCNDSSKSNQSIEGECNIFRRHSFSGFVAASSDSTWMSKRYCNCSTVNKTRIPHPRELFSSSI</sequence>
<dbReference type="PANTHER" id="PTHR47989">
    <property type="entry name" value="OS01G0750732 PROTEIN"/>
    <property type="match status" value="1"/>
</dbReference>
<evidence type="ECO:0000259" key="9">
    <source>
        <dbReference type="PROSITE" id="PS50011"/>
    </source>
</evidence>
<dbReference type="AlphaFoldDB" id="A0A8T2T7D3"/>
<evidence type="ECO:0000256" key="1">
    <source>
        <dbReference type="ARBA" id="ARBA00022527"/>
    </source>
</evidence>
<dbReference type="EMBL" id="CM035420">
    <property type="protein sequence ID" value="KAH7404708.1"/>
    <property type="molecule type" value="Genomic_DNA"/>
</dbReference>
<dbReference type="Pfam" id="PF07714">
    <property type="entry name" value="PK_Tyr_Ser-Thr"/>
    <property type="match status" value="1"/>
</dbReference>
<proteinExistence type="predicted"/>
<evidence type="ECO:0000256" key="8">
    <source>
        <dbReference type="SAM" id="Phobius"/>
    </source>
</evidence>
<keyword evidence="8" id="KW-0472">Membrane</keyword>
<dbReference type="FunFam" id="3.30.200.20:FF:000162">
    <property type="entry name" value="Adenine nucleotide alpha hydrolase-like domain kinase"/>
    <property type="match status" value="1"/>
</dbReference>
<dbReference type="Proteomes" id="UP000825935">
    <property type="component" value="Chromosome 15"/>
</dbReference>
<evidence type="ECO:0000313" key="10">
    <source>
        <dbReference type="EMBL" id="KAH7404708.1"/>
    </source>
</evidence>
<dbReference type="Pfam" id="PF23180">
    <property type="entry name" value="ALE2_N"/>
    <property type="match status" value="1"/>
</dbReference>
<dbReference type="CDD" id="cd14066">
    <property type="entry name" value="STKc_IRAK"/>
    <property type="match status" value="1"/>
</dbReference>
<keyword evidence="8" id="KW-0812">Transmembrane</keyword>
<evidence type="ECO:0000256" key="4">
    <source>
        <dbReference type="ARBA" id="ARBA00022777"/>
    </source>
</evidence>
<keyword evidence="1" id="KW-0723">Serine/threonine-protein kinase</keyword>
<reference evidence="10" key="1">
    <citation type="submission" date="2021-08" db="EMBL/GenBank/DDBJ databases">
        <title>WGS assembly of Ceratopteris richardii.</title>
        <authorList>
            <person name="Marchant D.B."/>
            <person name="Chen G."/>
            <person name="Jenkins J."/>
            <person name="Shu S."/>
            <person name="Leebens-Mack J."/>
            <person name="Grimwood J."/>
            <person name="Schmutz J."/>
            <person name="Soltis P."/>
            <person name="Soltis D."/>
            <person name="Chen Z.-H."/>
        </authorList>
    </citation>
    <scope>NUCLEOTIDE SEQUENCE</scope>
    <source>
        <strain evidence="10">Whitten #5841</strain>
        <tissue evidence="10">Leaf</tissue>
    </source>
</reference>
<dbReference type="InterPro" id="IPR057597">
    <property type="entry name" value="ALE2_N"/>
</dbReference>
<protein>
    <recommendedName>
        <fullName evidence="9">Protein kinase domain-containing protein</fullName>
    </recommendedName>
</protein>
<dbReference type="PANTHER" id="PTHR47989:SF45">
    <property type="entry name" value="OS01G0709500 PROTEIN"/>
    <property type="match status" value="1"/>
</dbReference>
<feature type="transmembrane region" description="Helical" evidence="8">
    <location>
        <begin position="308"/>
        <end position="333"/>
    </location>
</feature>
<keyword evidence="11" id="KW-1185">Reference proteome</keyword>
<keyword evidence="2" id="KW-0808">Transferase</keyword>
<evidence type="ECO:0000256" key="6">
    <source>
        <dbReference type="PROSITE-ProRule" id="PRU10141"/>
    </source>
</evidence>
<dbReference type="SUPFAM" id="SSF56112">
    <property type="entry name" value="Protein kinase-like (PK-like)"/>
    <property type="match status" value="1"/>
</dbReference>
<dbReference type="Gene3D" id="1.10.510.10">
    <property type="entry name" value="Transferase(Phosphotransferase) domain 1"/>
    <property type="match status" value="1"/>
</dbReference>
<evidence type="ECO:0000256" key="2">
    <source>
        <dbReference type="ARBA" id="ARBA00022679"/>
    </source>
</evidence>
<dbReference type="InterPro" id="IPR017441">
    <property type="entry name" value="Protein_kinase_ATP_BS"/>
</dbReference>
<comment type="caution">
    <text evidence="10">The sequence shown here is derived from an EMBL/GenBank/DDBJ whole genome shotgun (WGS) entry which is preliminary data.</text>
</comment>
<keyword evidence="4" id="KW-0418">Kinase</keyword>
<dbReference type="InterPro" id="IPR001245">
    <property type="entry name" value="Ser-Thr/Tyr_kinase_cat_dom"/>
</dbReference>
<feature type="transmembrane region" description="Helical" evidence="8">
    <location>
        <begin position="354"/>
        <end position="372"/>
    </location>
</feature>
<dbReference type="PROSITE" id="PS50011">
    <property type="entry name" value="PROTEIN_KINASE_DOM"/>
    <property type="match status" value="1"/>
</dbReference>
<dbReference type="GO" id="GO:0005524">
    <property type="term" value="F:ATP binding"/>
    <property type="evidence" value="ECO:0007669"/>
    <property type="project" value="UniProtKB-UniRule"/>
</dbReference>
<dbReference type="InterPro" id="IPR011009">
    <property type="entry name" value="Kinase-like_dom_sf"/>
</dbReference>
<dbReference type="InterPro" id="IPR000719">
    <property type="entry name" value="Prot_kinase_dom"/>
</dbReference>
<evidence type="ECO:0000256" key="7">
    <source>
        <dbReference type="SAM" id="MobiDB-lite"/>
    </source>
</evidence>
<dbReference type="Gene3D" id="3.30.200.20">
    <property type="entry name" value="Phosphorylase Kinase, domain 1"/>
    <property type="match status" value="1"/>
</dbReference>
<feature type="domain" description="Protein kinase" evidence="9">
    <location>
        <begin position="398"/>
        <end position="674"/>
    </location>
</feature>
<evidence type="ECO:0000256" key="5">
    <source>
        <dbReference type="ARBA" id="ARBA00022840"/>
    </source>
</evidence>
<keyword evidence="3 6" id="KW-0547">Nucleotide-binding</keyword>
<feature type="region of interest" description="Disordered" evidence="7">
    <location>
        <begin position="686"/>
        <end position="713"/>
    </location>
</feature>
<accession>A0A8T2T7D3</accession>
<gene>
    <name evidence="10" type="ORF">KP509_15G039500</name>
</gene>